<dbReference type="Gramene" id="PGSC0003DMT400096438">
    <property type="protein sequence ID" value="PGSC0003DMT400096438"/>
    <property type="gene ID" value="PGSC0003DMG400046009"/>
</dbReference>
<accession>M1DYF6</accession>
<evidence type="ECO:0000313" key="2">
    <source>
        <dbReference type="EnsemblPlants" id="PGSC0003DMT400096438"/>
    </source>
</evidence>
<proteinExistence type="predicted"/>
<sequence length="191" mass="21563">MGSKASTSNQAKTPKSNNKPCKKKREATKKKQGEKQDKNHQEDQEQQVNLCKKFMMVDDQQGMDITPLHAHYITPPPSVPPDKSPTICQINTIPEVDEYGVDNSEDEVVVDNQSLNDPDDDDDETSELLIKAFSPHNDRGLEEEIQQMANKQGLSPRGFHHDRFQANTNQDINFVTAGRPNTRLFTSRSSQ</sequence>
<reference evidence="3" key="1">
    <citation type="journal article" date="2011" name="Nature">
        <title>Genome sequence and analysis of the tuber crop potato.</title>
        <authorList>
            <consortium name="The Potato Genome Sequencing Consortium"/>
        </authorList>
    </citation>
    <scope>NUCLEOTIDE SEQUENCE [LARGE SCALE GENOMIC DNA]</scope>
    <source>
        <strain evidence="3">cv. DM1-3 516 R44</strain>
    </source>
</reference>
<dbReference type="Proteomes" id="UP000011115">
    <property type="component" value="Unassembled WGS sequence"/>
</dbReference>
<evidence type="ECO:0000256" key="1">
    <source>
        <dbReference type="SAM" id="MobiDB-lite"/>
    </source>
</evidence>
<organism evidence="2 3">
    <name type="scientific">Solanum tuberosum</name>
    <name type="common">Potato</name>
    <dbReference type="NCBI Taxonomy" id="4113"/>
    <lineage>
        <taxon>Eukaryota</taxon>
        <taxon>Viridiplantae</taxon>
        <taxon>Streptophyta</taxon>
        <taxon>Embryophyta</taxon>
        <taxon>Tracheophyta</taxon>
        <taxon>Spermatophyta</taxon>
        <taxon>Magnoliopsida</taxon>
        <taxon>eudicotyledons</taxon>
        <taxon>Gunneridae</taxon>
        <taxon>Pentapetalae</taxon>
        <taxon>asterids</taxon>
        <taxon>lamiids</taxon>
        <taxon>Solanales</taxon>
        <taxon>Solanaceae</taxon>
        <taxon>Solanoideae</taxon>
        <taxon>Solaneae</taxon>
        <taxon>Solanum</taxon>
    </lineage>
</organism>
<feature type="compositionally biased region" description="Basic and acidic residues" evidence="1">
    <location>
        <begin position="29"/>
        <end position="43"/>
    </location>
</feature>
<reference evidence="2" key="2">
    <citation type="submission" date="2015-06" db="UniProtKB">
        <authorList>
            <consortium name="EnsemblPlants"/>
        </authorList>
    </citation>
    <scope>IDENTIFICATION</scope>
    <source>
        <strain evidence="2">DM1-3 516 R44</strain>
    </source>
</reference>
<name>M1DYF6_SOLTU</name>
<feature type="region of interest" description="Disordered" evidence="1">
    <location>
        <begin position="1"/>
        <end position="47"/>
    </location>
</feature>
<dbReference type="AlphaFoldDB" id="M1DYF6"/>
<protein>
    <submittedName>
        <fullName evidence="2">Uncharacterized protein</fullName>
    </submittedName>
</protein>
<dbReference type="PaxDb" id="4113-PGSC0003DMT400096438"/>
<dbReference type="HOGENOM" id="CLU_088084_0_0_1"/>
<dbReference type="EnsemblPlants" id="PGSC0003DMT400096438">
    <property type="protein sequence ID" value="PGSC0003DMT400096438"/>
    <property type="gene ID" value="PGSC0003DMG400046009"/>
</dbReference>
<evidence type="ECO:0000313" key="3">
    <source>
        <dbReference type="Proteomes" id="UP000011115"/>
    </source>
</evidence>
<dbReference type="InParanoid" id="M1DYF6"/>
<keyword evidence="3" id="KW-1185">Reference proteome</keyword>
<feature type="compositionally biased region" description="Polar residues" evidence="1">
    <location>
        <begin position="1"/>
        <end position="19"/>
    </location>
</feature>